<evidence type="ECO:0000313" key="3">
    <source>
        <dbReference type="RefSeq" id="XP_024939584.1"/>
    </source>
</evidence>
<feature type="signal peptide" evidence="1">
    <location>
        <begin position="1"/>
        <end position="19"/>
    </location>
</feature>
<accession>A0AAJ7RFC4</accession>
<gene>
    <name evidence="3" type="primary">LOC107266730</name>
</gene>
<feature type="chain" id="PRO_5042463565" evidence="1">
    <location>
        <begin position="20"/>
        <end position="179"/>
    </location>
</feature>
<evidence type="ECO:0000256" key="1">
    <source>
        <dbReference type="SAM" id="SignalP"/>
    </source>
</evidence>
<dbReference type="PANTHER" id="PTHR39940">
    <property type="entry name" value="PROTHORACICOTROPIC HORMONE, ISOFORM F"/>
    <property type="match status" value="1"/>
</dbReference>
<dbReference type="Proteomes" id="UP000694920">
    <property type="component" value="Unplaced"/>
</dbReference>
<dbReference type="RefSeq" id="XP_024939584.1">
    <property type="nucleotide sequence ID" value="XM_025083816.1"/>
</dbReference>
<protein>
    <submittedName>
        <fullName evidence="3">Prothoracicotropic hormone-like</fullName>
    </submittedName>
</protein>
<organism evidence="2 3">
    <name type="scientific">Cephus cinctus</name>
    <name type="common">Wheat stem sawfly</name>
    <dbReference type="NCBI Taxonomy" id="211228"/>
    <lineage>
        <taxon>Eukaryota</taxon>
        <taxon>Metazoa</taxon>
        <taxon>Ecdysozoa</taxon>
        <taxon>Arthropoda</taxon>
        <taxon>Hexapoda</taxon>
        <taxon>Insecta</taxon>
        <taxon>Pterygota</taxon>
        <taxon>Neoptera</taxon>
        <taxon>Endopterygota</taxon>
        <taxon>Hymenoptera</taxon>
        <taxon>Cephoidea</taxon>
        <taxon>Cephidae</taxon>
        <taxon>Cephus</taxon>
    </lineage>
</organism>
<dbReference type="GeneID" id="107266730"/>
<keyword evidence="1" id="KW-0732">Signal</keyword>
<dbReference type="InterPro" id="IPR052876">
    <property type="entry name" value="Insect_Hormone_Regulators"/>
</dbReference>
<dbReference type="PANTHER" id="PTHR39940:SF1">
    <property type="entry name" value="PROTHORACICOTROPIC HORMONE, ISOFORM F"/>
    <property type="match status" value="1"/>
</dbReference>
<dbReference type="AlphaFoldDB" id="A0AAJ7RFC4"/>
<reference evidence="3" key="1">
    <citation type="submission" date="2025-08" db="UniProtKB">
        <authorList>
            <consortium name="RefSeq"/>
        </authorList>
    </citation>
    <scope>IDENTIFICATION</scope>
</reference>
<dbReference type="KEGG" id="ccin:107266730"/>
<proteinExistence type="predicted"/>
<sequence>MKILIITVALLKLVVDGESFLIEEPWDNSYIFDDDVSSARDECIQGLCLPFNEKRNIISGESRRGLQSRPENYYYTSSLSSSSCTCCTQDGEVDLGEGHFPRILAKGECEEHSSTPFKQCENMKYTVYVLKRLGSNNSTEVSDIKFEKINPVPDLLYGNWRLASMVINVACKQVKNKQT</sequence>
<name>A0AAJ7RFC4_CEPCN</name>
<keyword evidence="2" id="KW-1185">Reference proteome</keyword>
<evidence type="ECO:0000313" key="2">
    <source>
        <dbReference type="Proteomes" id="UP000694920"/>
    </source>
</evidence>